<keyword evidence="2" id="KW-1185">Reference proteome</keyword>
<sequence>MRCGEEFAVIEFDDGECVICILELGKVFEFDNSADCKDLLHLVLIANLQQPSSSVNVVDASVKEDASRFGCVFHKLIGGCIWPSTDVLGTVTLLKM</sequence>
<evidence type="ECO:0000313" key="1">
    <source>
        <dbReference type="EMBL" id="CAH0055947.1"/>
    </source>
</evidence>
<evidence type="ECO:0000313" key="2">
    <source>
        <dbReference type="Proteomes" id="UP000775872"/>
    </source>
</evidence>
<accession>A0A9N9ZI61</accession>
<reference evidence="1" key="1">
    <citation type="submission" date="2021-10" db="EMBL/GenBank/DDBJ databases">
        <authorList>
            <person name="Piombo E."/>
        </authorList>
    </citation>
    <scope>NUCLEOTIDE SEQUENCE</scope>
</reference>
<comment type="caution">
    <text evidence="1">The sequence shown here is derived from an EMBL/GenBank/DDBJ whole genome shotgun (WGS) entry which is preliminary data.</text>
</comment>
<organism evidence="1 2">
    <name type="scientific">Clonostachys solani</name>
    <dbReference type="NCBI Taxonomy" id="160281"/>
    <lineage>
        <taxon>Eukaryota</taxon>
        <taxon>Fungi</taxon>
        <taxon>Dikarya</taxon>
        <taxon>Ascomycota</taxon>
        <taxon>Pezizomycotina</taxon>
        <taxon>Sordariomycetes</taxon>
        <taxon>Hypocreomycetidae</taxon>
        <taxon>Hypocreales</taxon>
        <taxon>Bionectriaceae</taxon>
        <taxon>Clonostachys</taxon>
    </lineage>
</organism>
<proteinExistence type="predicted"/>
<dbReference type="EMBL" id="CABFOC020000063">
    <property type="protein sequence ID" value="CAH0055947.1"/>
    <property type="molecule type" value="Genomic_DNA"/>
</dbReference>
<gene>
    <name evidence="1" type="ORF">CSOL1703_00005881</name>
</gene>
<dbReference type="Proteomes" id="UP000775872">
    <property type="component" value="Unassembled WGS sequence"/>
</dbReference>
<protein>
    <submittedName>
        <fullName evidence="1">Uncharacterized protein</fullName>
    </submittedName>
</protein>
<dbReference type="AlphaFoldDB" id="A0A9N9ZI61"/>
<name>A0A9N9ZI61_9HYPO</name>